<dbReference type="CDD" id="cd05288">
    <property type="entry name" value="PGDH"/>
    <property type="match status" value="1"/>
</dbReference>
<organism evidence="2">
    <name type="scientific">Streptomyces sp. R08</name>
    <dbReference type="NCBI Taxonomy" id="3238624"/>
    <lineage>
        <taxon>Bacteria</taxon>
        <taxon>Bacillati</taxon>
        <taxon>Actinomycetota</taxon>
        <taxon>Actinomycetes</taxon>
        <taxon>Kitasatosporales</taxon>
        <taxon>Streptomycetaceae</taxon>
        <taxon>Streptomyces</taxon>
    </lineage>
</organism>
<dbReference type="RefSeq" id="WP_369191783.1">
    <property type="nucleotide sequence ID" value="NZ_CP163431.1"/>
</dbReference>
<dbReference type="InterPro" id="IPR036291">
    <property type="entry name" value="NAD(P)-bd_dom_sf"/>
</dbReference>
<proteinExistence type="predicted"/>
<accession>A0AB39MPL8</accession>
<dbReference type="SUPFAM" id="SSF50129">
    <property type="entry name" value="GroES-like"/>
    <property type="match status" value="1"/>
</dbReference>
<feature type="domain" description="Enoyl reductase (ER)" evidence="1">
    <location>
        <begin position="21"/>
        <end position="337"/>
    </location>
</feature>
<reference evidence="2" key="1">
    <citation type="submission" date="2024-07" db="EMBL/GenBank/DDBJ databases">
        <authorList>
            <person name="Yu S.T."/>
        </authorList>
    </citation>
    <scope>NUCLEOTIDE SEQUENCE</scope>
    <source>
        <strain evidence="2">R08</strain>
    </source>
</reference>
<dbReference type="InterPro" id="IPR020843">
    <property type="entry name" value="ER"/>
</dbReference>
<dbReference type="InterPro" id="IPR011032">
    <property type="entry name" value="GroES-like_sf"/>
</dbReference>
<dbReference type="InterPro" id="IPR051397">
    <property type="entry name" value="Zn-ADH-like_protein"/>
</dbReference>
<protein>
    <submittedName>
        <fullName evidence="2">NADP-dependent oxidoreductase</fullName>
    </submittedName>
</protein>
<dbReference type="Gene3D" id="3.40.50.720">
    <property type="entry name" value="NAD(P)-binding Rossmann-like Domain"/>
    <property type="match status" value="1"/>
</dbReference>
<name>A0AB39MPL8_9ACTN</name>
<dbReference type="PANTHER" id="PTHR43677">
    <property type="entry name" value="SHORT-CHAIN DEHYDROGENASE/REDUCTASE"/>
    <property type="match status" value="1"/>
</dbReference>
<dbReference type="Pfam" id="PF16884">
    <property type="entry name" value="ADH_N_2"/>
    <property type="match status" value="1"/>
</dbReference>
<dbReference type="Pfam" id="PF00107">
    <property type="entry name" value="ADH_zinc_N"/>
    <property type="match status" value="1"/>
</dbReference>
<dbReference type="SMART" id="SM00829">
    <property type="entry name" value="PKS_ER"/>
    <property type="match status" value="1"/>
</dbReference>
<dbReference type="SUPFAM" id="SSF51735">
    <property type="entry name" value="NAD(P)-binding Rossmann-fold domains"/>
    <property type="match status" value="1"/>
</dbReference>
<dbReference type="Gene3D" id="3.90.180.10">
    <property type="entry name" value="Medium-chain alcohol dehydrogenases, catalytic domain"/>
    <property type="match status" value="1"/>
</dbReference>
<dbReference type="GO" id="GO:0016491">
    <property type="term" value="F:oxidoreductase activity"/>
    <property type="evidence" value="ECO:0007669"/>
    <property type="project" value="InterPro"/>
</dbReference>
<gene>
    <name evidence="2" type="ORF">AB5J58_45150</name>
</gene>
<dbReference type="EMBL" id="CP163431">
    <property type="protein sequence ID" value="XDQ06936.1"/>
    <property type="molecule type" value="Genomic_DNA"/>
</dbReference>
<dbReference type="InterPro" id="IPR013149">
    <property type="entry name" value="ADH-like_C"/>
</dbReference>
<sequence>MSPSTIPATHREVRLASRPQGALEPAHFTVAEVPVPEPGPGQLLVRNSLMGVAASLRTLMGEHAGLPMPPFEVGRALSAPAVGEVVTAPEDGTLRPGDLVSHWAGFREYALVEADAVQPVDLTVFPDPVAYLSQGPAAWIGVVRGAEVRDGDTVFVSGAAGGLGTLAGQFARQRGAARVIGSTSSRRKADYLIETLGYDAVVLRGAEPIEEQLRKAAPDGIDAVVDNVGGAQLRAALALARPGARVGLIGALSAQVAGEITAPVEIDTYSLIVRGIQLRGISGARNRDALAEYPETFGRWLREGSVTVPHTRLSGIDQAPRALIELLEGHHIGTVVVEL</sequence>
<dbReference type="AlphaFoldDB" id="A0AB39MPL8"/>
<dbReference type="PANTHER" id="PTHR43677:SF4">
    <property type="entry name" value="QUINONE OXIDOREDUCTASE-LIKE PROTEIN 2"/>
    <property type="match status" value="1"/>
</dbReference>
<evidence type="ECO:0000259" key="1">
    <source>
        <dbReference type="SMART" id="SM00829"/>
    </source>
</evidence>
<dbReference type="InterPro" id="IPR041694">
    <property type="entry name" value="ADH_N_2"/>
</dbReference>
<evidence type="ECO:0000313" key="2">
    <source>
        <dbReference type="EMBL" id="XDQ06936.1"/>
    </source>
</evidence>